<organism evidence="1 2">
    <name type="scientific">Adineta steineri</name>
    <dbReference type="NCBI Taxonomy" id="433720"/>
    <lineage>
        <taxon>Eukaryota</taxon>
        <taxon>Metazoa</taxon>
        <taxon>Spiralia</taxon>
        <taxon>Gnathifera</taxon>
        <taxon>Rotifera</taxon>
        <taxon>Eurotatoria</taxon>
        <taxon>Bdelloidea</taxon>
        <taxon>Adinetida</taxon>
        <taxon>Adinetidae</taxon>
        <taxon>Adineta</taxon>
    </lineage>
</organism>
<feature type="non-terminal residue" evidence="1">
    <location>
        <position position="29"/>
    </location>
</feature>
<sequence length="29" mass="3349">MSLSLIRGKQQVRVPRTFAELQLRIGIHT</sequence>
<accession>A0A820SGY4</accession>
<gene>
    <name evidence="1" type="ORF">OXD698_LOCUS54357</name>
</gene>
<dbReference type="Proteomes" id="UP000663844">
    <property type="component" value="Unassembled WGS sequence"/>
</dbReference>
<dbReference type="EMBL" id="CAJOAZ010032820">
    <property type="protein sequence ID" value="CAF4450366.1"/>
    <property type="molecule type" value="Genomic_DNA"/>
</dbReference>
<comment type="caution">
    <text evidence="1">The sequence shown here is derived from an EMBL/GenBank/DDBJ whole genome shotgun (WGS) entry which is preliminary data.</text>
</comment>
<protein>
    <submittedName>
        <fullName evidence="1">Uncharacterized protein</fullName>
    </submittedName>
</protein>
<evidence type="ECO:0000313" key="1">
    <source>
        <dbReference type="EMBL" id="CAF4450366.1"/>
    </source>
</evidence>
<proteinExistence type="predicted"/>
<name>A0A820SGY4_9BILA</name>
<reference evidence="1" key="1">
    <citation type="submission" date="2021-02" db="EMBL/GenBank/DDBJ databases">
        <authorList>
            <person name="Nowell W R."/>
        </authorList>
    </citation>
    <scope>NUCLEOTIDE SEQUENCE</scope>
</reference>
<dbReference type="AlphaFoldDB" id="A0A820SGY4"/>
<evidence type="ECO:0000313" key="2">
    <source>
        <dbReference type="Proteomes" id="UP000663844"/>
    </source>
</evidence>